<dbReference type="VEuPathDB" id="FungiDB:PYU1_G011733"/>
<feature type="domain" description="DUF4246" evidence="1">
    <location>
        <begin position="108"/>
        <end position="162"/>
    </location>
</feature>
<accession>K3X3G0</accession>
<name>K3X3G0_GLOUD</name>
<dbReference type="InterPro" id="IPR049192">
    <property type="entry name" value="DUF4246_C"/>
</dbReference>
<dbReference type="EMBL" id="GL376637">
    <property type="status" value="NOT_ANNOTATED_CDS"/>
    <property type="molecule type" value="Genomic_DNA"/>
</dbReference>
<keyword evidence="3" id="KW-1185">Reference proteome</keyword>
<dbReference type="InParanoid" id="K3X3G0"/>
<dbReference type="Proteomes" id="UP000019132">
    <property type="component" value="Unassembled WGS sequence"/>
</dbReference>
<reference evidence="2" key="3">
    <citation type="submission" date="2015-02" db="UniProtKB">
        <authorList>
            <consortium name="EnsemblProtists"/>
        </authorList>
    </citation>
    <scope>IDENTIFICATION</scope>
    <source>
        <strain evidence="2">DAOM BR144</strain>
    </source>
</reference>
<organism evidence="2 3">
    <name type="scientific">Globisporangium ultimum (strain ATCC 200006 / CBS 805.95 / DAOM BR144)</name>
    <name type="common">Pythium ultimum</name>
    <dbReference type="NCBI Taxonomy" id="431595"/>
    <lineage>
        <taxon>Eukaryota</taxon>
        <taxon>Sar</taxon>
        <taxon>Stramenopiles</taxon>
        <taxon>Oomycota</taxon>
        <taxon>Peronosporomycetes</taxon>
        <taxon>Pythiales</taxon>
        <taxon>Pythiaceae</taxon>
        <taxon>Globisporangium</taxon>
    </lineage>
</organism>
<dbReference type="PANTHER" id="PTHR33119:SF1">
    <property type="entry name" value="FE2OG DIOXYGENASE DOMAIN-CONTAINING PROTEIN"/>
    <property type="match status" value="1"/>
</dbReference>
<evidence type="ECO:0000313" key="3">
    <source>
        <dbReference type="Proteomes" id="UP000019132"/>
    </source>
</evidence>
<dbReference type="EnsemblProtists" id="PYU1_T011759">
    <property type="protein sequence ID" value="PYU1_T011759"/>
    <property type="gene ID" value="PYU1_G011733"/>
</dbReference>
<dbReference type="eggNOG" id="ENOG502QQIE">
    <property type="taxonomic scope" value="Eukaryota"/>
</dbReference>
<dbReference type="Pfam" id="PF14033">
    <property type="entry name" value="DUF4246"/>
    <property type="match status" value="2"/>
</dbReference>
<dbReference type="HOGENOM" id="CLU_1597788_0_0_1"/>
<dbReference type="STRING" id="431595.K3X3G0"/>
<proteinExistence type="predicted"/>
<evidence type="ECO:0000259" key="1">
    <source>
        <dbReference type="Pfam" id="PF14033"/>
    </source>
</evidence>
<reference evidence="3" key="2">
    <citation type="submission" date="2010-04" db="EMBL/GenBank/DDBJ databases">
        <authorList>
            <person name="Buell R."/>
            <person name="Hamilton J."/>
            <person name="Hostetler J."/>
        </authorList>
    </citation>
    <scope>NUCLEOTIDE SEQUENCE [LARGE SCALE GENOMIC DNA]</scope>
    <source>
        <strain evidence="3">DAOM:BR144</strain>
    </source>
</reference>
<dbReference type="InterPro" id="IPR025340">
    <property type="entry name" value="DUF4246"/>
</dbReference>
<evidence type="ECO:0000313" key="2">
    <source>
        <dbReference type="EnsemblProtists" id="PYU1_T011759"/>
    </source>
</evidence>
<reference evidence="3" key="1">
    <citation type="journal article" date="2010" name="Genome Biol.">
        <title>Genome sequence of the necrotrophic plant pathogen Pythium ultimum reveals original pathogenicity mechanisms and effector repertoire.</title>
        <authorList>
            <person name="Levesque C.A."/>
            <person name="Brouwer H."/>
            <person name="Cano L."/>
            <person name="Hamilton J.P."/>
            <person name="Holt C."/>
            <person name="Huitema E."/>
            <person name="Raffaele S."/>
            <person name="Robideau G.P."/>
            <person name="Thines M."/>
            <person name="Win J."/>
            <person name="Zerillo M.M."/>
            <person name="Beakes G.W."/>
            <person name="Boore J.L."/>
            <person name="Busam D."/>
            <person name="Dumas B."/>
            <person name="Ferriera S."/>
            <person name="Fuerstenberg S.I."/>
            <person name="Gachon C.M."/>
            <person name="Gaulin E."/>
            <person name="Govers F."/>
            <person name="Grenville-Briggs L."/>
            <person name="Horner N."/>
            <person name="Hostetler J."/>
            <person name="Jiang R.H."/>
            <person name="Johnson J."/>
            <person name="Krajaejun T."/>
            <person name="Lin H."/>
            <person name="Meijer H.J."/>
            <person name="Moore B."/>
            <person name="Morris P."/>
            <person name="Phuntmart V."/>
            <person name="Puiu D."/>
            <person name="Shetty J."/>
            <person name="Stajich J.E."/>
            <person name="Tripathy S."/>
            <person name="Wawra S."/>
            <person name="van West P."/>
            <person name="Whitty B.R."/>
            <person name="Coutinho P.M."/>
            <person name="Henrissat B."/>
            <person name="Martin F."/>
            <person name="Thomas P.D."/>
            <person name="Tyler B.M."/>
            <person name="De Vries R.P."/>
            <person name="Kamoun S."/>
            <person name="Yandell M."/>
            <person name="Tisserat N."/>
            <person name="Buell C.R."/>
        </authorList>
    </citation>
    <scope>NUCLEOTIDE SEQUENCE</scope>
    <source>
        <strain evidence="3">DAOM:BR144</strain>
    </source>
</reference>
<protein>
    <recommendedName>
        <fullName evidence="1">DUF4246 domain-containing protein</fullName>
    </recommendedName>
</protein>
<feature type="domain" description="DUF4246" evidence="1">
    <location>
        <begin position="21"/>
        <end position="57"/>
    </location>
</feature>
<dbReference type="AlphaFoldDB" id="K3X3G0"/>
<dbReference type="PANTHER" id="PTHR33119">
    <property type="entry name" value="IFI3P"/>
    <property type="match status" value="1"/>
</dbReference>
<sequence length="167" mass="19346">MKQLMFYANTETMLYEFPLGYRSPFQWIPSDFEIRDDGSVRIASCINNLHPVQHADIRFVPRFERTLASLKIPFPTGEFIVPDYHLLGKQRPVVWDSLRLRHAPHVSLRGKTVQVVVKMAEILGSRHIEGTSAERIVATGIYYFDNDNITSSRFSFRVNVKQPSYDQ</sequence>